<organism evidence="2 3">
    <name type="scientific">Ramazzottius varieornatus</name>
    <name type="common">Water bear</name>
    <name type="synonym">Tardigrade</name>
    <dbReference type="NCBI Taxonomy" id="947166"/>
    <lineage>
        <taxon>Eukaryota</taxon>
        <taxon>Metazoa</taxon>
        <taxon>Ecdysozoa</taxon>
        <taxon>Tardigrada</taxon>
        <taxon>Eutardigrada</taxon>
        <taxon>Parachela</taxon>
        <taxon>Hypsibioidea</taxon>
        <taxon>Ramazzottiidae</taxon>
        <taxon>Ramazzottius</taxon>
    </lineage>
</organism>
<dbReference type="Proteomes" id="UP000186922">
    <property type="component" value="Unassembled WGS sequence"/>
</dbReference>
<evidence type="ECO:0000313" key="3">
    <source>
        <dbReference type="Proteomes" id="UP000186922"/>
    </source>
</evidence>
<dbReference type="OrthoDB" id="273823at2759"/>
<reference evidence="2 3" key="1">
    <citation type="journal article" date="2016" name="Nat. Commun.">
        <title>Extremotolerant tardigrade genome and improved radiotolerance of human cultured cells by tardigrade-unique protein.</title>
        <authorList>
            <person name="Hashimoto T."/>
            <person name="Horikawa D.D."/>
            <person name="Saito Y."/>
            <person name="Kuwahara H."/>
            <person name="Kozuka-Hata H."/>
            <person name="Shin-I T."/>
            <person name="Minakuchi Y."/>
            <person name="Ohishi K."/>
            <person name="Motoyama A."/>
            <person name="Aizu T."/>
            <person name="Enomoto A."/>
            <person name="Kondo K."/>
            <person name="Tanaka S."/>
            <person name="Hara Y."/>
            <person name="Koshikawa S."/>
            <person name="Sagara H."/>
            <person name="Miura T."/>
            <person name="Yokobori S."/>
            <person name="Miyagawa K."/>
            <person name="Suzuki Y."/>
            <person name="Kubo T."/>
            <person name="Oyama M."/>
            <person name="Kohara Y."/>
            <person name="Fujiyama A."/>
            <person name="Arakawa K."/>
            <person name="Katayama T."/>
            <person name="Toyoda A."/>
            <person name="Kunieda T."/>
        </authorList>
    </citation>
    <scope>NUCLEOTIDE SEQUENCE [LARGE SCALE GENOMIC DNA]</scope>
    <source>
        <strain evidence="2 3">YOKOZUNA-1</strain>
    </source>
</reference>
<dbReference type="EMBL" id="BDGG01000013">
    <property type="protein sequence ID" value="GAV06036.1"/>
    <property type="molecule type" value="Genomic_DNA"/>
</dbReference>
<comment type="caution">
    <text evidence="2">The sequence shown here is derived from an EMBL/GenBank/DDBJ whole genome shotgun (WGS) entry which is preliminary data.</text>
</comment>
<dbReference type="SUPFAM" id="SSF52833">
    <property type="entry name" value="Thioredoxin-like"/>
    <property type="match status" value="1"/>
</dbReference>
<keyword evidence="3" id="KW-1185">Reference proteome</keyword>
<dbReference type="Pfam" id="PF13905">
    <property type="entry name" value="Thioredoxin_8"/>
    <property type="match status" value="1"/>
</dbReference>
<dbReference type="InterPro" id="IPR011042">
    <property type="entry name" value="6-blade_b-propeller_TolB-like"/>
</dbReference>
<proteinExistence type="predicted"/>
<dbReference type="PANTHER" id="PTHR46388:SF2">
    <property type="entry name" value="NHL REPEAT-CONTAINING PROTEIN 2"/>
    <property type="match status" value="1"/>
</dbReference>
<accession>A0A1D1VYJ8</accession>
<dbReference type="InterPro" id="IPR012336">
    <property type="entry name" value="Thioredoxin-like_fold"/>
</dbReference>
<dbReference type="InterPro" id="IPR036249">
    <property type="entry name" value="Thioredoxin-like_sf"/>
</dbReference>
<dbReference type="AlphaFoldDB" id="A0A1D1VYJ8"/>
<name>A0A1D1VYJ8_RAMVA</name>
<evidence type="ECO:0000259" key="1">
    <source>
        <dbReference type="Pfam" id="PF13905"/>
    </source>
</evidence>
<dbReference type="Gene3D" id="3.40.30.10">
    <property type="entry name" value="Glutaredoxin"/>
    <property type="match status" value="1"/>
</dbReference>
<feature type="domain" description="Thioredoxin-like fold" evidence="1">
    <location>
        <begin position="75"/>
        <end position="171"/>
    </location>
</feature>
<dbReference type="Gene3D" id="2.120.10.30">
    <property type="entry name" value="TolB, C-terminal domain"/>
    <property type="match status" value="2"/>
</dbReference>
<gene>
    <name evidence="2" type="primary">RvY_16075-1</name>
    <name evidence="2" type="synonym">RvY_16075.1</name>
    <name evidence="2" type="ORF">RvY_16075</name>
</gene>
<evidence type="ECO:0000313" key="2">
    <source>
        <dbReference type="EMBL" id="GAV06036.1"/>
    </source>
</evidence>
<dbReference type="SUPFAM" id="SSF75011">
    <property type="entry name" value="3-carboxy-cis,cis-mucoante lactonizing enzyme"/>
    <property type="match status" value="1"/>
</dbReference>
<sequence length="752" mass="83072">MADDTNTLPIFRANFELLVAMKQKTAAQHEEVRELILDHIKHWSSSHRVISADFEPGLDWFNVTRPLSLHTDLRGKVVVLDFFTYCCVNCQHVLSDLHELERLYSVEDGLVIVGVHSPKFEHEKDSSGVLNAVLRSDIEHPVVNDAQCKLWQMLFVNCWPTLVVLGPEGEILFILIGEDHRTCLFSSVKIGLEYFKSQRRITPHSLPIRLERNNIQPSLLSFPSKLCTSQDGSLLAIADTGHHRIVISTNVGLILDVVGSGEKGFEDGAFKTATFSSPQGLAWHKDVIYVADAGNHAIREIDLLAKTVTTLAGNGQMGNDEEGGAIGIHQSLNTPWDVCLVSSQAAPPYDPDCLLIAMSGCHQIWLLALRDGVQWYKRQEAFPKGLCLSLYGSGQEEHRNNMYGFKAGFAQPSGLCWDKGGMNLFVADAESSTVRVVSLTGGGVKNLVGGSRDPTDLFAFGDVDAVGGDVRLQHPLHCVYSPKLQKLFVADSYNHKIKAVDVATRQCQTIAGAGRPKDAEVAVDGATLSSTDRHFDEPNGIALVELEDRNVLFIADTNNHCIKAMDLSTNLIVKIPMIYRPGLSPKTSISPVLPKKSPNGPFGTALLINMSPVHFLPGDMVTFNLDIWGMELDATSSRQQWQLSISDSSLMEHLELWDEAQEQELSQTVGTLPSPRQPSFVSVRTRSSFPTLEVTSFTLFFDMTLVFCDKKGKMCLPKQMRFVVPCRLITNMTNTKKEKSHSVDLSYVIGST</sequence>
<dbReference type="STRING" id="947166.A0A1D1VYJ8"/>
<dbReference type="CDD" id="cd14951">
    <property type="entry name" value="NHL-2_like"/>
    <property type="match status" value="1"/>
</dbReference>
<dbReference type="PANTHER" id="PTHR46388">
    <property type="entry name" value="NHL REPEAT-CONTAINING PROTEIN 2"/>
    <property type="match status" value="1"/>
</dbReference>
<dbReference type="InterPro" id="IPR045302">
    <property type="entry name" value="NHL2_NHL_rpt_dom"/>
</dbReference>
<protein>
    <recommendedName>
        <fullName evidence="1">Thioredoxin-like fold domain-containing protein</fullName>
    </recommendedName>
</protein>